<dbReference type="EMBL" id="LT906454">
    <property type="protein sequence ID" value="SNV32977.1"/>
    <property type="molecule type" value="Genomic_DNA"/>
</dbReference>
<evidence type="ECO:0000256" key="2">
    <source>
        <dbReference type="ARBA" id="ARBA00022475"/>
    </source>
</evidence>
<dbReference type="OrthoDB" id="8595469at2"/>
<comment type="subcellular location">
    <subcellularLocation>
        <location evidence="1">Cell membrane</location>
        <topology evidence="1">Multi-pass membrane protein</topology>
    </subcellularLocation>
</comment>
<feature type="transmembrane region" description="Helical" evidence="6">
    <location>
        <begin position="140"/>
        <end position="162"/>
    </location>
</feature>
<keyword evidence="2" id="KW-1003">Cell membrane</keyword>
<evidence type="ECO:0000256" key="4">
    <source>
        <dbReference type="ARBA" id="ARBA00022989"/>
    </source>
</evidence>
<gene>
    <name evidence="7" type="ORF">SAMEA4504048_00216</name>
</gene>
<proteinExistence type="predicted"/>
<feature type="transmembrane region" description="Helical" evidence="6">
    <location>
        <begin position="380"/>
        <end position="397"/>
    </location>
</feature>
<reference evidence="7 8" key="1">
    <citation type="submission" date="2017-06" db="EMBL/GenBank/DDBJ databases">
        <authorList>
            <consortium name="Pathogen Informatics"/>
        </authorList>
    </citation>
    <scope>NUCLEOTIDE SEQUENCE [LARGE SCALE GENOMIC DNA]</scope>
    <source>
        <strain evidence="7 8">NCTC11291</strain>
    </source>
</reference>
<keyword evidence="3 6" id="KW-0812">Transmembrane</keyword>
<feature type="transmembrane region" description="Helical" evidence="6">
    <location>
        <begin position="107"/>
        <end position="128"/>
    </location>
</feature>
<dbReference type="CDD" id="cd06174">
    <property type="entry name" value="MFS"/>
    <property type="match status" value="1"/>
</dbReference>
<evidence type="ECO:0000313" key="7">
    <source>
        <dbReference type="EMBL" id="SNV32977.1"/>
    </source>
</evidence>
<dbReference type="PANTHER" id="PTHR43124:SF3">
    <property type="entry name" value="CHLORAMPHENICOL EFFLUX PUMP RV0191"/>
    <property type="match status" value="1"/>
</dbReference>
<dbReference type="AlphaFoldDB" id="A0A239WER0"/>
<feature type="transmembrane region" description="Helical" evidence="6">
    <location>
        <begin position="12"/>
        <end position="31"/>
    </location>
</feature>
<dbReference type="KEGG" id="saco:SAME_00216"/>
<protein>
    <submittedName>
        <fullName evidence="7">Cyanate transporter</fullName>
    </submittedName>
</protein>
<keyword evidence="4 6" id="KW-1133">Transmembrane helix</keyword>
<feature type="transmembrane region" description="Helical" evidence="6">
    <location>
        <begin position="83"/>
        <end position="101"/>
    </location>
</feature>
<dbReference type="InterPro" id="IPR050189">
    <property type="entry name" value="MFS_Efflux_Transporters"/>
</dbReference>
<dbReference type="GO" id="GO:0005886">
    <property type="term" value="C:plasma membrane"/>
    <property type="evidence" value="ECO:0007669"/>
    <property type="project" value="UniProtKB-SubCell"/>
</dbReference>
<feature type="transmembrane region" description="Helical" evidence="6">
    <location>
        <begin position="285"/>
        <end position="304"/>
    </location>
</feature>
<feature type="transmembrane region" description="Helical" evidence="6">
    <location>
        <begin position="51"/>
        <end position="76"/>
    </location>
</feature>
<dbReference type="InterPro" id="IPR011701">
    <property type="entry name" value="MFS"/>
</dbReference>
<dbReference type="RefSeq" id="WP_017770646.1">
    <property type="nucleotide sequence ID" value="NZ_LT906454.1"/>
</dbReference>
<keyword evidence="5 6" id="KW-0472">Membrane</keyword>
<dbReference type="GO" id="GO:0022857">
    <property type="term" value="F:transmembrane transporter activity"/>
    <property type="evidence" value="ECO:0007669"/>
    <property type="project" value="InterPro"/>
</dbReference>
<sequence>MSNTNVSTKTGLIMFFTLVLAYITFAASWVGGSNLSAEITNHYFGGPVSPVISQVVNYTITIARAIANFLAAYFLIKLGIKKASTLAFILLLFSLIAVWMPNYWFYILARMIMALGGSMIMVYMNPLVVRFIKPKYKLMVSSLITATYNIGAFFVAVAFLFFADAMKADWRITLTVIGLVSASMFLIWILKAKDFDTRGNTANQAEHYSYSMAIRDPFIWRFSVGFGCFLFLYVMTLTSLPSTLASSFGDNGFQAGLMLLAVSGGGMVATLIMIKLPINRPRKPYLVAMGISAILVTQAGLFIVPSSPVLAYALFFITGLLIFLQYPVFLNLPHELPDMNPQKATLMFGIIWALTYGLYTILTFVWSLVLANFGLNLTHLFYAVMTAIYVLSIFTLPETYRH</sequence>
<feature type="transmembrane region" description="Helical" evidence="6">
    <location>
        <begin position="344"/>
        <end position="368"/>
    </location>
</feature>
<organism evidence="7 8">
    <name type="scientific">Streptococcus acidominimus</name>
    <dbReference type="NCBI Taxonomy" id="1326"/>
    <lineage>
        <taxon>Bacteria</taxon>
        <taxon>Bacillati</taxon>
        <taxon>Bacillota</taxon>
        <taxon>Bacilli</taxon>
        <taxon>Lactobacillales</taxon>
        <taxon>Streptococcaceae</taxon>
        <taxon>Streptococcus</taxon>
    </lineage>
</organism>
<evidence type="ECO:0000256" key="1">
    <source>
        <dbReference type="ARBA" id="ARBA00004651"/>
    </source>
</evidence>
<name>A0A239WER0_STRAI</name>
<evidence type="ECO:0000256" key="5">
    <source>
        <dbReference type="ARBA" id="ARBA00023136"/>
    </source>
</evidence>
<dbReference type="PANTHER" id="PTHR43124">
    <property type="entry name" value="PURINE EFFLUX PUMP PBUE"/>
    <property type="match status" value="1"/>
</dbReference>
<feature type="transmembrane region" description="Helical" evidence="6">
    <location>
        <begin position="168"/>
        <end position="190"/>
    </location>
</feature>
<dbReference type="InterPro" id="IPR036259">
    <property type="entry name" value="MFS_trans_sf"/>
</dbReference>
<feature type="transmembrane region" description="Helical" evidence="6">
    <location>
        <begin position="310"/>
        <end position="332"/>
    </location>
</feature>
<dbReference type="Gene3D" id="1.20.1250.20">
    <property type="entry name" value="MFS general substrate transporter like domains"/>
    <property type="match status" value="2"/>
</dbReference>
<evidence type="ECO:0000256" key="3">
    <source>
        <dbReference type="ARBA" id="ARBA00022692"/>
    </source>
</evidence>
<feature type="transmembrane region" description="Helical" evidence="6">
    <location>
        <begin position="218"/>
        <end position="240"/>
    </location>
</feature>
<dbReference type="Proteomes" id="UP000215144">
    <property type="component" value="Chromosome 1"/>
</dbReference>
<evidence type="ECO:0000256" key="6">
    <source>
        <dbReference type="SAM" id="Phobius"/>
    </source>
</evidence>
<accession>A0A239WER0</accession>
<dbReference type="Pfam" id="PF07690">
    <property type="entry name" value="MFS_1"/>
    <property type="match status" value="1"/>
</dbReference>
<evidence type="ECO:0000313" key="8">
    <source>
        <dbReference type="Proteomes" id="UP000215144"/>
    </source>
</evidence>
<dbReference type="SUPFAM" id="SSF103473">
    <property type="entry name" value="MFS general substrate transporter"/>
    <property type="match status" value="1"/>
</dbReference>
<feature type="transmembrane region" description="Helical" evidence="6">
    <location>
        <begin position="252"/>
        <end position="273"/>
    </location>
</feature>